<organism evidence="4 5">
    <name type="scientific">Usitatibacter palustris</name>
    <dbReference type="NCBI Taxonomy" id="2732487"/>
    <lineage>
        <taxon>Bacteria</taxon>
        <taxon>Pseudomonadati</taxon>
        <taxon>Pseudomonadota</taxon>
        <taxon>Betaproteobacteria</taxon>
        <taxon>Nitrosomonadales</taxon>
        <taxon>Usitatibacteraceae</taxon>
        <taxon>Usitatibacter</taxon>
    </lineage>
</organism>
<gene>
    <name evidence="4" type="ORF">DSM104440_00242</name>
</gene>
<keyword evidence="1 2" id="KW-0597">Phosphoprotein</keyword>
<dbReference type="RefSeq" id="WP_171160024.1">
    <property type="nucleotide sequence ID" value="NZ_CP053073.1"/>
</dbReference>
<sequence length="125" mass="13288">MTLQALIVEDSPPIAERLVEMLSIPGRVEVAATAATEKEAIAACGGRVFDLAIVDLQLAQGTGFGVIRRLRADAGKHTCIIVLTNHAVPALRMASYEAGADHFLDKSKDVPVVTRVVDDLLAARN</sequence>
<reference evidence="4 5" key="1">
    <citation type="submission" date="2020-04" db="EMBL/GenBank/DDBJ databases">
        <title>Usitatibacter rugosus gen. nov., sp. nov. and Usitatibacter palustris sp. nov., novel members of Usitatibacteraceae fam. nov. within the order Nitrosomonadales isolated from soil.</title>
        <authorList>
            <person name="Huber K.J."/>
            <person name="Neumann-Schaal M."/>
            <person name="Geppert A."/>
            <person name="Luckner M."/>
            <person name="Wanner G."/>
            <person name="Overmann J."/>
        </authorList>
    </citation>
    <scope>NUCLEOTIDE SEQUENCE [LARGE SCALE GENOMIC DNA]</scope>
    <source>
        <strain evidence="4 5">Swamp67</strain>
    </source>
</reference>
<evidence type="ECO:0000313" key="4">
    <source>
        <dbReference type="EMBL" id="QJR13458.1"/>
    </source>
</evidence>
<name>A0A6M4H305_9PROT</name>
<dbReference type="PANTHER" id="PTHR44591">
    <property type="entry name" value="STRESS RESPONSE REGULATOR PROTEIN 1"/>
    <property type="match status" value="1"/>
</dbReference>
<dbReference type="CDD" id="cd00156">
    <property type="entry name" value="REC"/>
    <property type="match status" value="1"/>
</dbReference>
<dbReference type="AlphaFoldDB" id="A0A6M4H305"/>
<dbReference type="InterPro" id="IPR001789">
    <property type="entry name" value="Sig_transdc_resp-reg_receiver"/>
</dbReference>
<evidence type="ECO:0000313" key="5">
    <source>
        <dbReference type="Proteomes" id="UP000503096"/>
    </source>
</evidence>
<protein>
    <recommendedName>
        <fullName evidence="3">Response regulatory domain-containing protein</fullName>
    </recommendedName>
</protein>
<dbReference type="PANTHER" id="PTHR44591:SF3">
    <property type="entry name" value="RESPONSE REGULATORY DOMAIN-CONTAINING PROTEIN"/>
    <property type="match status" value="1"/>
</dbReference>
<dbReference type="EMBL" id="CP053073">
    <property type="protein sequence ID" value="QJR13458.1"/>
    <property type="molecule type" value="Genomic_DNA"/>
</dbReference>
<evidence type="ECO:0000256" key="2">
    <source>
        <dbReference type="PROSITE-ProRule" id="PRU00169"/>
    </source>
</evidence>
<evidence type="ECO:0000259" key="3">
    <source>
        <dbReference type="PROSITE" id="PS50110"/>
    </source>
</evidence>
<dbReference type="GO" id="GO:0000160">
    <property type="term" value="P:phosphorelay signal transduction system"/>
    <property type="evidence" value="ECO:0007669"/>
    <property type="project" value="InterPro"/>
</dbReference>
<dbReference type="InterPro" id="IPR050595">
    <property type="entry name" value="Bact_response_regulator"/>
</dbReference>
<accession>A0A6M4H305</accession>
<dbReference type="Pfam" id="PF00072">
    <property type="entry name" value="Response_reg"/>
    <property type="match status" value="1"/>
</dbReference>
<dbReference type="PROSITE" id="PS50110">
    <property type="entry name" value="RESPONSE_REGULATORY"/>
    <property type="match status" value="1"/>
</dbReference>
<dbReference type="KEGG" id="upl:DSM104440_00242"/>
<feature type="modified residue" description="4-aspartylphosphate" evidence="2">
    <location>
        <position position="55"/>
    </location>
</feature>
<dbReference type="SMART" id="SM00448">
    <property type="entry name" value="REC"/>
    <property type="match status" value="1"/>
</dbReference>
<dbReference type="SUPFAM" id="SSF52172">
    <property type="entry name" value="CheY-like"/>
    <property type="match status" value="1"/>
</dbReference>
<keyword evidence="5" id="KW-1185">Reference proteome</keyword>
<dbReference type="Proteomes" id="UP000503096">
    <property type="component" value="Chromosome"/>
</dbReference>
<evidence type="ECO:0000256" key="1">
    <source>
        <dbReference type="ARBA" id="ARBA00022553"/>
    </source>
</evidence>
<dbReference type="InterPro" id="IPR011006">
    <property type="entry name" value="CheY-like_superfamily"/>
</dbReference>
<dbReference type="InParanoid" id="A0A6M4H305"/>
<proteinExistence type="predicted"/>
<feature type="domain" description="Response regulatory" evidence="3">
    <location>
        <begin position="4"/>
        <end position="121"/>
    </location>
</feature>
<dbReference type="Gene3D" id="3.40.50.2300">
    <property type="match status" value="1"/>
</dbReference>